<dbReference type="AlphaFoldDB" id="X6NP64"/>
<protein>
    <submittedName>
        <fullName evidence="2">Myb domain-containing protein</fullName>
    </submittedName>
</protein>
<feature type="compositionally biased region" description="Acidic residues" evidence="1">
    <location>
        <begin position="58"/>
        <end position="72"/>
    </location>
</feature>
<dbReference type="EMBL" id="ASPP01006878">
    <property type="protein sequence ID" value="ETO28070.1"/>
    <property type="molecule type" value="Genomic_DNA"/>
</dbReference>
<organism evidence="2 3">
    <name type="scientific">Reticulomyxa filosa</name>
    <dbReference type="NCBI Taxonomy" id="46433"/>
    <lineage>
        <taxon>Eukaryota</taxon>
        <taxon>Sar</taxon>
        <taxon>Rhizaria</taxon>
        <taxon>Retaria</taxon>
        <taxon>Foraminifera</taxon>
        <taxon>Monothalamids</taxon>
        <taxon>Reticulomyxidae</taxon>
        <taxon>Reticulomyxa</taxon>
    </lineage>
</organism>
<evidence type="ECO:0000313" key="3">
    <source>
        <dbReference type="Proteomes" id="UP000023152"/>
    </source>
</evidence>
<comment type="caution">
    <text evidence="2">The sequence shown here is derived from an EMBL/GenBank/DDBJ whole genome shotgun (WGS) entry which is preliminary data.</text>
</comment>
<sequence>MEEASAESPCLSKSFATSALPTLESEQSWLEFFKYRNVSWRYLLSEKKMLQTEKEEKEEKEEEEEEEEEENKDDISKSDSDMDNENIVLAPSNGTTATTISEQCNGLTATESVTSESKKDNESNDDDSTLLCDLPIIDRDGLKRMFENSRNEYERLCQLYLTPEQIVLTAHAHTLHIT</sequence>
<name>X6NP64_RETFI</name>
<proteinExistence type="predicted"/>
<dbReference type="Proteomes" id="UP000023152">
    <property type="component" value="Unassembled WGS sequence"/>
</dbReference>
<reference evidence="2 3" key="1">
    <citation type="journal article" date="2013" name="Curr. Biol.">
        <title>The Genome of the Foraminiferan Reticulomyxa filosa.</title>
        <authorList>
            <person name="Glockner G."/>
            <person name="Hulsmann N."/>
            <person name="Schleicher M."/>
            <person name="Noegel A.A."/>
            <person name="Eichinger L."/>
            <person name="Gallinger C."/>
            <person name="Pawlowski J."/>
            <person name="Sierra R."/>
            <person name="Euteneuer U."/>
            <person name="Pillet L."/>
            <person name="Moustafa A."/>
            <person name="Platzer M."/>
            <person name="Groth M."/>
            <person name="Szafranski K."/>
            <person name="Schliwa M."/>
        </authorList>
    </citation>
    <scope>NUCLEOTIDE SEQUENCE [LARGE SCALE GENOMIC DNA]</scope>
</reference>
<evidence type="ECO:0000256" key="1">
    <source>
        <dbReference type="SAM" id="MobiDB-lite"/>
    </source>
</evidence>
<accession>X6NP64</accession>
<keyword evidence="3" id="KW-1185">Reference proteome</keyword>
<evidence type="ECO:0000313" key="2">
    <source>
        <dbReference type="EMBL" id="ETO28070.1"/>
    </source>
</evidence>
<gene>
    <name evidence="2" type="ORF">RFI_09061</name>
</gene>
<feature type="region of interest" description="Disordered" evidence="1">
    <location>
        <begin position="49"/>
        <end position="127"/>
    </location>
</feature>
<feature type="compositionally biased region" description="Polar residues" evidence="1">
    <location>
        <begin position="92"/>
        <end position="114"/>
    </location>
</feature>